<keyword evidence="2" id="KW-1185">Reference proteome</keyword>
<dbReference type="Proteomes" id="UP000010471">
    <property type="component" value="Chromosome"/>
</dbReference>
<dbReference type="HOGENOM" id="CLU_201883_2_0_3"/>
<name>K9WMQ1_9CYAN</name>
<protein>
    <submittedName>
        <fullName evidence="1">Uncharacterized protein</fullName>
    </submittedName>
</protein>
<accession>K9WMQ1</accession>
<evidence type="ECO:0000313" key="1">
    <source>
        <dbReference type="EMBL" id="AFZ20827.1"/>
    </source>
</evidence>
<dbReference type="AlphaFoldDB" id="K9WMQ1"/>
<dbReference type="KEGG" id="mic:Mic7113_5171"/>
<evidence type="ECO:0000313" key="2">
    <source>
        <dbReference type="Proteomes" id="UP000010471"/>
    </source>
</evidence>
<organism evidence="1 2">
    <name type="scientific">Allocoleopsis franciscana PCC 7113</name>
    <dbReference type="NCBI Taxonomy" id="1173027"/>
    <lineage>
        <taxon>Bacteria</taxon>
        <taxon>Bacillati</taxon>
        <taxon>Cyanobacteriota</taxon>
        <taxon>Cyanophyceae</taxon>
        <taxon>Coleofasciculales</taxon>
        <taxon>Coleofasciculaceae</taxon>
        <taxon>Allocoleopsis</taxon>
        <taxon>Allocoleopsis franciscana</taxon>
    </lineage>
</organism>
<sequence length="57" mass="6633">MKTQWKKLFVKTTVWLAAEIILNLIGLDNLADYSEFIYEQEVMVLSQYPQPTTLIIA</sequence>
<dbReference type="RefSeq" id="WP_015184960.1">
    <property type="nucleotide sequence ID" value="NC_019738.1"/>
</dbReference>
<proteinExistence type="predicted"/>
<dbReference type="PATRIC" id="fig|1173027.3.peg.5730"/>
<reference evidence="1 2" key="1">
    <citation type="submission" date="2012-06" db="EMBL/GenBank/DDBJ databases">
        <title>Finished chromosome of genome of Microcoleus sp. PCC 7113.</title>
        <authorList>
            <consortium name="US DOE Joint Genome Institute"/>
            <person name="Gugger M."/>
            <person name="Coursin T."/>
            <person name="Rippka R."/>
            <person name="Tandeau De Marsac N."/>
            <person name="Huntemann M."/>
            <person name="Wei C.-L."/>
            <person name="Han J."/>
            <person name="Detter J.C."/>
            <person name="Han C."/>
            <person name="Tapia R."/>
            <person name="Chen A."/>
            <person name="Kyrpides N."/>
            <person name="Mavromatis K."/>
            <person name="Markowitz V."/>
            <person name="Szeto E."/>
            <person name="Ivanova N."/>
            <person name="Pagani I."/>
            <person name="Pati A."/>
            <person name="Goodwin L."/>
            <person name="Nordberg H.P."/>
            <person name="Cantor M.N."/>
            <person name="Hua S.X."/>
            <person name="Woyke T."/>
            <person name="Kerfeld C.A."/>
        </authorList>
    </citation>
    <scope>NUCLEOTIDE SEQUENCE [LARGE SCALE GENOMIC DNA]</scope>
    <source>
        <strain evidence="1 2">PCC 7113</strain>
    </source>
</reference>
<gene>
    <name evidence="1" type="ORF">Mic7113_5171</name>
</gene>
<dbReference type="eggNOG" id="ENOG5033BAF">
    <property type="taxonomic scope" value="Bacteria"/>
</dbReference>
<dbReference type="EMBL" id="CP003630">
    <property type="protein sequence ID" value="AFZ20827.1"/>
    <property type="molecule type" value="Genomic_DNA"/>
</dbReference>